<name>A0ABR9IU50_RHIVS</name>
<evidence type="ECO:0000256" key="1">
    <source>
        <dbReference type="SAM" id="MobiDB-lite"/>
    </source>
</evidence>
<keyword evidence="3" id="KW-1185">Reference proteome</keyword>
<gene>
    <name evidence="2" type="ORF">H4W29_003816</name>
</gene>
<evidence type="ECO:0000313" key="2">
    <source>
        <dbReference type="EMBL" id="MBE1506635.1"/>
    </source>
</evidence>
<accession>A0ABR9IU50</accession>
<reference evidence="2 3" key="1">
    <citation type="submission" date="2020-10" db="EMBL/GenBank/DDBJ databases">
        <title>Sequencing the genomes of 1000 actinobacteria strains.</title>
        <authorList>
            <person name="Klenk H.-P."/>
        </authorList>
    </citation>
    <scope>NUCLEOTIDE SEQUENCE [LARGE SCALE GENOMIC DNA]</scope>
    <source>
        <strain evidence="2 3">DSM 7307</strain>
    </source>
</reference>
<dbReference type="EMBL" id="JADBEC010000001">
    <property type="protein sequence ID" value="MBE1506635.1"/>
    <property type="molecule type" value="Genomic_DNA"/>
</dbReference>
<sequence length="109" mass="12094">MGIEQLFEETQQVYDIDKLIQAVAADKRELSGSAISKNEIVKEAISPGRADVREGDDWSMGDQIHLTPRSRPKEGLQPIVRRPSAMPVAWHAAMALLTKLFGRKVLAGR</sequence>
<dbReference type="Proteomes" id="UP000620262">
    <property type="component" value="Unassembled WGS sequence"/>
</dbReference>
<feature type="region of interest" description="Disordered" evidence="1">
    <location>
        <begin position="51"/>
        <end position="78"/>
    </location>
</feature>
<protein>
    <submittedName>
        <fullName evidence="2">Uncharacterized protein</fullName>
    </submittedName>
</protein>
<proteinExistence type="predicted"/>
<comment type="caution">
    <text evidence="2">The sequence shown here is derived from an EMBL/GenBank/DDBJ whole genome shotgun (WGS) entry which is preliminary data.</text>
</comment>
<evidence type="ECO:0000313" key="3">
    <source>
        <dbReference type="Proteomes" id="UP000620262"/>
    </source>
</evidence>
<dbReference type="RefSeq" id="WP_192730313.1">
    <property type="nucleotide sequence ID" value="NZ_BAAAVL010000018.1"/>
</dbReference>
<organism evidence="2 3">
    <name type="scientific">Rhizobium viscosum</name>
    <name type="common">Arthrobacter viscosus</name>
    <dbReference type="NCBI Taxonomy" id="1673"/>
    <lineage>
        <taxon>Bacteria</taxon>
        <taxon>Pseudomonadati</taxon>
        <taxon>Pseudomonadota</taxon>
        <taxon>Alphaproteobacteria</taxon>
        <taxon>Hyphomicrobiales</taxon>
        <taxon>Rhizobiaceae</taxon>
        <taxon>Rhizobium/Agrobacterium group</taxon>
        <taxon>Rhizobium</taxon>
    </lineage>
</organism>